<dbReference type="EMBL" id="CP063458">
    <property type="protein sequence ID" value="QOV90161.1"/>
    <property type="molecule type" value="Genomic_DNA"/>
</dbReference>
<sequence length="142" mass="15804">MLARTNENYLRWKFGHWVVKGYTPNVTLVAPGQDAGIALEPGESPIAWVALVAASDPLLLTDVRLIQSGQALVRFDDVAACIWIDRDDETAAKLKTEKFHRLILELREGREVVIEGLGQAVFPLLNFFWNKLGRYSGRAAVG</sequence>
<dbReference type="RefSeq" id="WP_206293233.1">
    <property type="nucleotide sequence ID" value="NZ_CP063458.1"/>
</dbReference>
<proteinExistence type="predicted"/>
<evidence type="ECO:0000313" key="2">
    <source>
        <dbReference type="Proteomes" id="UP000593765"/>
    </source>
</evidence>
<keyword evidence="2" id="KW-1185">Reference proteome</keyword>
<dbReference type="KEGG" id="hbs:IPV69_01945"/>
<reference evidence="1 2" key="1">
    <citation type="submission" date="2020-10" db="EMBL/GenBank/DDBJ databases">
        <title>Wide distribution of Phycisphaera-like planctomycetes from WD2101 soil group in peatlands and genome analysis of the first cultivated representative.</title>
        <authorList>
            <person name="Dedysh S.N."/>
            <person name="Beletsky A.V."/>
            <person name="Ivanova A."/>
            <person name="Kulichevskaya I.S."/>
            <person name="Suzina N.E."/>
            <person name="Philippov D.A."/>
            <person name="Rakitin A.L."/>
            <person name="Mardanov A.V."/>
            <person name="Ravin N.V."/>
        </authorList>
    </citation>
    <scope>NUCLEOTIDE SEQUENCE [LARGE SCALE GENOMIC DNA]</scope>
    <source>
        <strain evidence="1 2">M1803</strain>
    </source>
</reference>
<dbReference type="Proteomes" id="UP000593765">
    <property type="component" value="Chromosome"/>
</dbReference>
<organism evidence="1 2">
    <name type="scientific">Humisphaera borealis</name>
    <dbReference type="NCBI Taxonomy" id="2807512"/>
    <lineage>
        <taxon>Bacteria</taxon>
        <taxon>Pseudomonadati</taxon>
        <taxon>Planctomycetota</taxon>
        <taxon>Phycisphaerae</taxon>
        <taxon>Tepidisphaerales</taxon>
        <taxon>Tepidisphaeraceae</taxon>
        <taxon>Humisphaera</taxon>
    </lineage>
</organism>
<gene>
    <name evidence="1" type="ORF">IPV69_01945</name>
</gene>
<name>A0A7M2WZ80_9BACT</name>
<dbReference type="AlphaFoldDB" id="A0A7M2WZ80"/>
<protein>
    <submittedName>
        <fullName evidence="1">Uncharacterized protein</fullName>
    </submittedName>
</protein>
<evidence type="ECO:0000313" key="1">
    <source>
        <dbReference type="EMBL" id="QOV90161.1"/>
    </source>
</evidence>
<accession>A0A7M2WZ80</accession>